<feature type="region of interest" description="Disordered" evidence="9">
    <location>
        <begin position="181"/>
        <end position="367"/>
    </location>
</feature>
<keyword evidence="7" id="KW-0131">Cell cycle</keyword>
<feature type="compositionally biased region" description="Basic and acidic residues" evidence="9">
    <location>
        <begin position="467"/>
        <end position="480"/>
    </location>
</feature>
<evidence type="ECO:0008006" key="14">
    <source>
        <dbReference type="Google" id="ProtNLM"/>
    </source>
</evidence>
<feature type="compositionally biased region" description="Low complexity" evidence="9">
    <location>
        <begin position="617"/>
        <end position="633"/>
    </location>
</feature>
<comment type="similarity">
    <text evidence="2">Belongs to the shugoshin family.</text>
</comment>
<feature type="compositionally biased region" description="Polar residues" evidence="9">
    <location>
        <begin position="207"/>
        <end position="217"/>
    </location>
</feature>
<accession>A0ABR3W0L4</accession>
<protein>
    <recommendedName>
        <fullName evidence="14">Shugoshin</fullName>
    </recommendedName>
</protein>
<feature type="compositionally biased region" description="Basic and acidic residues" evidence="9">
    <location>
        <begin position="591"/>
        <end position="606"/>
    </location>
</feature>
<feature type="domain" description="Shugoshin N-terminal coiled-coil" evidence="11">
    <location>
        <begin position="17"/>
        <end position="56"/>
    </location>
</feature>
<feature type="region of interest" description="Disordered" evidence="9">
    <location>
        <begin position="396"/>
        <end position="705"/>
    </location>
</feature>
<keyword evidence="5" id="KW-0159">Chromosome partition</keyword>
<evidence type="ECO:0000256" key="7">
    <source>
        <dbReference type="ARBA" id="ARBA00023306"/>
    </source>
</evidence>
<evidence type="ECO:0000256" key="5">
    <source>
        <dbReference type="ARBA" id="ARBA00022829"/>
    </source>
</evidence>
<reference evidence="12 13" key="1">
    <citation type="journal article" date="2024" name="IMA Fungus">
        <title>IMA Genome - F19 : A genome assembly and annotation guide to empower mycologists, including annotated draft genome sequences of Ceratocystis pirilliformis, Diaporthe australafricana, Fusarium ophioides, Paecilomyces lecythidis, and Sporothrix stenoceras.</title>
        <authorList>
            <person name="Aylward J."/>
            <person name="Wilson A.M."/>
            <person name="Visagie C.M."/>
            <person name="Spraker J."/>
            <person name="Barnes I."/>
            <person name="Buitendag C."/>
            <person name="Ceriani C."/>
            <person name="Del Mar Angel L."/>
            <person name="du Plessis D."/>
            <person name="Fuchs T."/>
            <person name="Gasser K."/>
            <person name="Kramer D."/>
            <person name="Li W."/>
            <person name="Munsamy K."/>
            <person name="Piso A."/>
            <person name="Price J.L."/>
            <person name="Sonnekus B."/>
            <person name="Thomas C."/>
            <person name="van der Nest A."/>
            <person name="van Dijk A."/>
            <person name="van Heerden A."/>
            <person name="van Vuuren N."/>
            <person name="Yilmaz N."/>
            <person name="Duong T.A."/>
            <person name="van der Merwe N.A."/>
            <person name="Wingfield M.J."/>
            <person name="Wingfield B.D."/>
        </authorList>
    </citation>
    <scope>NUCLEOTIDE SEQUENCE [LARGE SCALE GENOMIC DNA]</scope>
    <source>
        <strain evidence="12 13">CMW 18300</strain>
    </source>
</reference>
<comment type="caution">
    <text evidence="12">The sequence shown here is derived from an EMBL/GenBank/DDBJ whole genome shotgun (WGS) entry which is preliminary data.</text>
</comment>
<evidence type="ECO:0000313" key="12">
    <source>
        <dbReference type="EMBL" id="KAL1850189.1"/>
    </source>
</evidence>
<dbReference type="Pfam" id="PF07558">
    <property type="entry name" value="Shugoshin_N"/>
    <property type="match status" value="1"/>
</dbReference>
<keyword evidence="6" id="KW-0175">Coiled coil</keyword>
<gene>
    <name evidence="12" type="ORF">Daus18300_012989</name>
</gene>
<feature type="compositionally biased region" description="Low complexity" evidence="9">
    <location>
        <begin position="495"/>
        <end position="507"/>
    </location>
</feature>
<sequence>MARLNELPMSTDSIETLRKKFLRQNRDIARVNSAQSLRIRSLEGECGRLLSDNLTLNGRILELERDLDECRGAQRIADHALEIKAKMEAQLLEWGAMLGGLGVERAAKRHAPSSPNGTTVARRRISMSRSPVARQRPRDSRSSADMAALHEGKLPPIQENTTYPRRTMNHHEILAICSEAEDSKESPDLGPPPTSRFVEEPVKVDSPSRSTGTSQPSPKLKIEALLPSSSPSRPNVEPTKQTSAAVETNPVEDPKTTKPARAQIHPPIKAGSKRKFGDENDELQISRAFSTAEKAGGKTAPDKPLIVRDLKDRRSMKDLSAKSEERKVQNTDPTKARPRQPLADKSRNDGVTSPKKLTKSATTGDLFKVMTDPHKEMSMKAAPLKKKKVVPIKVPLLAPTGPPAAKPLLEPETPSADPGVVFPDTPETRSTSENPRDTPPPADISSYGETSRPSRRVRASVSYTEPNLRDKMRRPTKEMLDAVSGEGKYKRTSSAHHIASASASKATAEGEVTLTAPTSQLPAAEAAMENEAARRPPVLSPLLQKDSLKEVLPAGMAGNTVTEKRRRPSSRQSQLFEQLERAEDDQYQEGGPEKSEIDPYEFRDESTVIEQPKGIPSRGKGSSSSKGTRRSTTVRNPETDDQSALVGDARKPSRKRASMAAPKKSSMLDEVLDDDSSYEASLESARDTTSSGLTDKASRRRSMML</sequence>
<evidence type="ECO:0000256" key="3">
    <source>
        <dbReference type="ARBA" id="ARBA00022454"/>
    </source>
</evidence>
<dbReference type="InterPro" id="IPR011515">
    <property type="entry name" value="Shugoshin_C"/>
</dbReference>
<evidence type="ECO:0000256" key="1">
    <source>
        <dbReference type="ARBA" id="ARBA00004584"/>
    </source>
</evidence>
<keyword evidence="8" id="KW-0137">Centromere</keyword>
<feature type="domain" description="Shugoshin C-terminal" evidence="10">
    <location>
        <begin position="451"/>
        <end position="474"/>
    </location>
</feature>
<keyword evidence="4" id="KW-0132">Cell division</keyword>
<organism evidence="12 13">
    <name type="scientific">Diaporthe australafricana</name>
    <dbReference type="NCBI Taxonomy" id="127596"/>
    <lineage>
        <taxon>Eukaryota</taxon>
        <taxon>Fungi</taxon>
        <taxon>Dikarya</taxon>
        <taxon>Ascomycota</taxon>
        <taxon>Pezizomycotina</taxon>
        <taxon>Sordariomycetes</taxon>
        <taxon>Sordariomycetidae</taxon>
        <taxon>Diaporthales</taxon>
        <taxon>Diaporthaceae</taxon>
        <taxon>Diaporthe</taxon>
    </lineage>
</organism>
<name>A0ABR3W0L4_9PEZI</name>
<evidence type="ECO:0000259" key="10">
    <source>
        <dbReference type="Pfam" id="PF07557"/>
    </source>
</evidence>
<comment type="subcellular location">
    <subcellularLocation>
        <location evidence="1">Chromosome</location>
        <location evidence="1">Centromere</location>
    </subcellularLocation>
</comment>
<evidence type="ECO:0000256" key="8">
    <source>
        <dbReference type="ARBA" id="ARBA00023328"/>
    </source>
</evidence>
<feature type="compositionally biased region" description="Polar residues" evidence="9">
    <location>
        <begin position="227"/>
        <end position="246"/>
    </location>
</feature>
<keyword evidence="13" id="KW-1185">Reference proteome</keyword>
<evidence type="ECO:0000313" key="13">
    <source>
        <dbReference type="Proteomes" id="UP001583177"/>
    </source>
</evidence>
<dbReference type="Pfam" id="PF07557">
    <property type="entry name" value="Shugoshin_C"/>
    <property type="match status" value="1"/>
</dbReference>
<evidence type="ECO:0000259" key="11">
    <source>
        <dbReference type="Pfam" id="PF07558"/>
    </source>
</evidence>
<dbReference type="InterPro" id="IPR011516">
    <property type="entry name" value="Shugoshin_N"/>
</dbReference>
<evidence type="ECO:0000256" key="2">
    <source>
        <dbReference type="ARBA" id="ARBA00010845"/>
    </source>
</evidence>
<evidence type="ECO:0000256" key="6">
    <source>
        <dbReference type="ARBA" id="ARBA00023054"/>
    </source>
</evidence>
<evidence type="ECO:0000256" key="9">
    <source>
        <dbReference type="SAM" id="MobiDB-lite"/>
    </source>
</evidence>
<dbReference type="Proteomes" id="UP001583177">
    <property type="component" value="Unassembled WGS sequence"/>
</dbReference>
<evidence type="ECO:0000256" key="4">
    <source>
        <dbReference type="ARBA" id="ARBA00022618"/>
    </source>
</evidence>
<keyword evidence="3" id="KW-0158">Chromosome</keyword>
<feature type="compositionally biased region" description="Basic and acidic residues" evidence="9">
    <location>
        <begin position="136"/>
        <end position="153"/>
    </location>
</feature>
<dbReference type="EMBL" id="JAWRVE010000189">
    <property type="protein sequence ID" value="KAL1850189.1"/>
    <property type="molecule type" value="Genomic_DNA"/>
</dbReference>
<feature type="compositionally biased region" description="Basic and acidic residues" evidence="9">
    <location>
        <begin position="305"/>
        <end position="329"/>
    </location>
</feature>
<feature type="region of interest" description="Disordered" evidence="9">
    <location>
        <begin position="107"/>
        <end position="166"/>
    </location>
</feature>
<proteinExistence type="inferred from homology"/>